<evidence type="ECO:0000313" key="2">
    <source>
        <dbReference type="EMBL" id="PZO21188.1"/>
    </source>
</evidence>
<feature type="transmembrane region" description="Helical" evidence="1">
    <location>
        <begin position="99"/>
        <end position="116"/>
    </location>
</feature>
<dbReference type="PANTHER" id="PTHR33802:SF1">
    <property type="entry name" value="XK-RELATED PROTEIN"/>
    <property type="match status" value="1"/>
</dbReference>
<feature type="transmembrane region" description="Helical" evidence="1">
    <location>
        <begin position="244"/>
        <end position="262"/>
    </location>
</feature>
<feature type="transmembrane region" description="Helical" evidence="1">
    <location>
        <begin position="195"/>
        <end position="214"/>
    </location>
</feature>
<evidence type="ECO:0008006" key="4">
    <source>
        <dbReference type="Google" id="ProtNLM"/>
    </source>
</evidence>
<feature type="transmembrane region" description="Helical" evidence="1">
    <location>
        <begin position="69"/>
        <end position="87"/>
    </location>
</feature>
<name>A0A2W4WPD1_9CYAN</name>
<dbReference type="InterPro" id="IPR038330">
    <property type="entry name" value="TspO/MBR-related_sf"/>
</dbReference>
<sequence length="277" mass="30077">MTNQTTQPSAKTPKNHIGRQWLTVATVLLSIAVNILSIPFPPEGKNIGEVSDTTFGNVLITPAGYAFPYIWSLVYIGLIAFAIYQFLPQQRYSQPIAKTAWGVVGAAVLQILWVFAFLTSYFWLSVILMIGIFACLLFAYLQTRSVKPNRKVRWLLQAPISIYFSWITVAAVVNIASVLMINLPEYWSTVSTGPAALTVVMMTICAALSATVALRQGDASYPAVTVWALSAIAVRHAAIPSLAFLGVGLAIGLTVIIVRIVANGRGRTQPSYPADMP</sequence>
<evidence type="ECO:0000256" key="1">
    <source>
        <dbReference type="SAM" id="Phobius"/>
    </source>
</evidence>
<reference evidence="3" key="1">
    <citation type="submission" date="2018-04" db="EMBL/GenBank/DDBJ databases">
        <authorList>
            <person name="Cornet L."/>
        </authorList>
    </citation>
    <scope>NUCLEOTIDE SEQUENCE [LARGE SCALE GENOMIC DNA]</scope>
</reference>
<proteinExistence type="predicted"/>
<gene>
    <name evidence="2" type="ORF">DCF25_05490</name>
</gene>
<accession>A0A2W4WPD1</accession>
<feature type="transmembrane region" description="Helical" evidence="1">
    <location>
        <begin position="122"/>
        <end position="141"/>
    </location>
</feature>
<dbReference type="EMBL" id="QBMC01000022">
    <property type="protein sequence ID" value="PZO21188.1"/>
    <property type="molecule type" value="Genomic_DNA"/>
</dbReference>
<keyword evidence="1" id="KW-0812">Transmembrane</keyword>
<evidence type="ECO:0000313" key="3">
    <source>
        <dbReference type="Proteomes" id="UP000249354"/>
    </source>
</evidence>
<keyword evidence="1" id="KW-1133">Transmembrane helix</keyword>
<dbReference type="PANTHER" id="PTHR33802">
    <property type="entry name" value="SI:CH211-161H7.5-RELATED"/>
    <property type="match status" value="1"/>
</dbReference>
<protein>
    <recommendedName>
        <fullName evidence="4">Tryptophan-rich sensory protein</fullName>
    </recommendedName>
</protein>
<feature type="transmembrane region" description="Helical" evidence="1">
    <location>
        <begin position="221"/>
        <end position="238"/>
    </location>
</feature>
<organism evidence="2 3">
    <name type="scientific">Leptolyngbya foveolarum</name>
    <dbReference type="NCBI Taxonomy" id="47253"/>
    <lineage>
        <taxon>Bacteria</taxon>
        <taxon>Bacillati</taxon>
        <taxon>Cyanobacteriota</taxon>
        <taxon>Cyanophyceae</taxon>
        <taxon>Leptolyngbyales</taxon>
        <taxon>Leptolyngbyaceae</taxon>
        <taxon>Leptolyngbya group</taxon>
        <taxon>Leptolyngbya</taxon>
    </lineage>
</organism>
<dbReference type="AlphaFoldDB" id="A0A2W4WPD1"/>
<feature type="transmembrane region" description="Helical" evidence="1">
    <location>
        <begin position="21"/>
        <end position="40"/>
    </location>
</feature>
<dbReference type="Proteomes" id="UP000249354">
    <property type="component" value="Unassembled WGS sequence"/>
</dbReference>
<dbReference type="Gene3D" id="1.20.1260.100">
    <property type="entry name" value="TspO/MBR protein"/>
    <property type="match status" value="1"/>
</dbReference>
<feature type="transmembrane region" description="Helical" evidence="1">
    <location>
        <begin position="162"/>
        <end position="183"/>
    </location>
</feature>
<comment type="caution">
    <text evidence="2">The sequence shown here is derived from an EMBL/GenBank/DDBJ whole genome shotgun (WGS) entry which is preliminary data.</text>
</comment>
<reference evidence="2 3" key="2">
    <citation type="submission" date="2018-06" db="EMBL/GenBank/DDBJ databases">
        <title>Metagenomic assembly of (sub)arctic Cyanobacteria and their associated microbiome from non-axenic cultures.</title>
        <authorList>
            <person name="Baurain D."/>
        </authorList>
    </citation>
    <scope>NUCLEOTIDE SEQUENCE [LARGE SCALE GENOMIC DNA]</scope>
    <source>
        <strain evidence="2">ULC129bin1</strain>
    </source>
</reference>
<keyword evidence="1" id="KW-0472">Membrane</keyword>